<keyword evidence="11" id="KW-1185">Reference proteome</keyword>
<proteinExistence type="inferred from homology"/>
<dbReference type="Proteomes" id="UP000179807">
    <property type="component" value="Unassembled WGS sequence"/>
</dbReference>
<dbReference type="Pfam" id="PF01373">
    <property type="entry name" value="Glyco_hydro_14"/>
    <property type="match status" value="1"/>
</dbReference>
<dbReference type="EC" id="3.2.1.2" evidence="3 8"/>
<evidence type="ECO:0000256" key="6">
    <source>
        <dbReference type="ARBA" id="ARBA00023295"/>
    </source>
</evidence>
<keyword evidence="6 8" id="KW-0326">Glycosidase</keyword>
<dbReference type="PROSITE" id="PS00506">
    <property type="entry name" value="BETA_AMYLASE_1"/>
    <property type="match status" value="1"/>
</dbReference>
<comment type="caution">
    <text evidence="10">The sequence shown here is derived from an EMBL/GenBank/DDBJ whole genome shotgun (WGS) entry which is preliminary data.</text>
</comment>
<evidence type="ECO:0000313" key="11">
    <source>
        <dbReference type="Proteomes" id="UP000179807"/>
    </source>
</evidence>
<feature type="signal peptide" evidence="9">
    <location>
        <begin position="1"/>
        <end position="19"/>
    </location>
</feature>
<dbReference type="Gene3D" id="3.20.20.80">
    <property type="entry name" value="Glycosidases"/>
    <property type="match status" value="1"/>
</dbReference>
<keyword evidence="7 8" id="KW-0624">Polysaccharide degradation</keyword>
<dbReference type="EMBL" id="MLAK01000623">
    <property type="protein sequence ID" value="OHT10032.1"/>
    <property type="molecule type" value="Genomic_DNA"/>
</dbReference>
<dbReference type="RefSeq" id="XP_068363168.1">
    <property type="nucleotide sequence ID" value="XM_068501617.1"/>
</dbReference>
<dbReference type="PANTHER" id="PTHR31352:SF1">
    <property type="entry name" value="BETA-AMYLASE 3, CHLOROPLASTIC"/>
    <property type="match status" value="1"/>
</dbReference>
<dbReference type="AlphaFoldDB" id="A0A1J4KGG8"/>
<keyword evidence="5 8" id="KW-0119">Carbohydrate metabolism</keyword>
<dbReference type="InterPro" id="IPR018238">
    <property type="entry name" value="Glyco_hydro_14_CS"/>
</dbReference>
<evidence type="ECO:0000256" key="1">
    <source>
        <dbReference type="ARBA" id="ARBA00000546"/>
    </source>
</evidence>
<dbReference type="PRINTS" id="PR00750">
    <property type="entry name" value="BETAAMYLASE"/>
</dbReference>
<accession>A0A1J4KGG8</accession>
<dbReference type="OrthoDB" id="1660156at2759"/>
<name>A0A1J4KGG8_9EUKA</name>
<comment type="similarity">
    <text evidence="2 8">Belongs to the glycosyl hydrolase 14 family.</text>
</comment>
<evidence type="ECO:0000256" key="4">
    <source>
        <dbReference type="ARBA" id="ARBA00022801"/>
    </source>
</evidence>
<evidence type="ECO:0000256" key="5">
    <source>
        <dbReference type="ARBA" id="ARBA00023277"/>
    </source>
</evidence>
<comment type="catalytic activity">
    <reaction evidence="1 8">
        <text>Hydrolysis of (1-&gt;4)-alpha-D-glucosidic linkages in polysaccharides so as to remove successive maltose units from the non-reducing ends of the chains.</text>
        <dbReference type="EC" id="3.2.1.2"/>
    </reaction>
</comment>
<dbReference type="VEuPathDB" id="TrichDB:TRFO_20835"/>
<keyword evidence="9" id="KW-0732">Signal</keyword>
<evidence type="ECO:0000256" key="7">
    <source>
        <dbReference type="ARBA" id="ARBA00023326"/>
    </source>
</evidence>
<reference evidence="10" key="1">
    <citation type="submission" date="2016-10" db="EMBL/GenBank/DDBJ databases">
        <authorList>
            <person name="Benchimol M."/>
            <person name="Almeida L.G."/>
            <person name="Vasconcelos A.T."/>
            <person name="Perreira-Neves A."/>
            <person name="Rosa I.A."/>
            <person name="Tasca T."/>
            <person name="Bogo M.R."/>
            <person name="de Souza W."/>
        </authorList>
    </citation>
    <scope>NUCLEOTIDE SEQUENCE [LARGE SCALE GENOMIC DNA]</scope>
    <source>
        <strain evidence="10">K</strain>
    </source>
</reference>
<sequence length="424" mass="48872">MFFFLFGLVISGADVYVMAPLDMLNENQEFNYKDKLFGWFDTIAAGNVDGVMLDVWWGLAETSSKNYKWTGYNELFTQLKNRGLKIVPVMSFHRCGGNVGDQCDIPLPSFITNADPSPFFKDQDGNVDQEYISFSFDNEVVNGRTPIQMYKDFMDSFKTQFSSFLNDGTITEIEVGLGPCGEMRYPSYQSWLGWNYPGCGGFQTFDDKFVDLLEEDAQNAGVPEYGHNPTNVGNFNLQPEQSDFWREYTSDGWKSDYGQWYIKWYSQKLIDHGGRVMNVAREVFPSTKLSAKIAGLHWWYMNYCHCAETTAGFNNFIFYDGYRDILTTFKKYNFDCCFTCLEMAAGDYGSNPPYLVQQIINDCQWAGIDFEGENALEVYDYNSLERIKNWVPKGLKVFTFLRLGDAFMQNWNTIKQFVSDMHNA</sequence>
<dbReference type="SUPFAM" id="SSF51445">
    <property type="entry name" value="(Trans)glycosidases"/>
    <property type="match status" value="1"/>
</dbReference>
<dbReference type="GeneID" id="94836321"/>
<evidence type="ECO:0000256" key="3">
    <source>
        <dbReference type="ARBA" id="ARBA00012594"/>
    </source>
</evidence>
<organism evidence="10 11">
    <name type="scientific">Tritrichomonas foetus</name>
    <dbReference type="NCBI Taxonomy" id="1144522"/>
    <lineage>
        <taxon>Eukaryota</taxon>
        <taxon>Metamonada</taxon>
        <taxon>Parabasalia</taxon>
        <taxon>Tritrichomonadida</taxon>
        <taxon>Tritrichomonadidae</taxon>
        <taxon>Tritrichomonas</taxon>
    </lineage>
</organism>
<dbReference type="PANTHER" id="PTHR31352">
    <property type="entry name" value="BETA-AMYLASE 1, CHLOROPLASTIC"/>
    <property type="match status" value="1"/>
</dbReference>
<dbReference type="GO" id="GO:0000272">
    <property type="term" value="P:polysaccharide catabolic process"/>
    <property type="evidence" value="ECO:0007669"/>
    <property type="project" value="UniProtKB-KW"/>
</dbReference>
<protein>
    <recommendedName>
        <fullName evidence="3 8">Beta-amylase</fullName>
        <ecNumber evidence="3 8">3.2.1.2</ecNumber>
    </recommendedName>
</protein>
<evidence type="ECO:0000256" key="9">
    <source>
        <dbReference type="SAM" id="SignalP"/>
    </source>
</evidence>
<dbReference type="InterPro" id="IPR001554">
    <property type="entry name" value="Glyco_hydro_14"/>
</dbReference>
<keyword evidence="4 8" id="KW-0378">Hydrolase</keyword>
<dbReference type="InterPro" id="IPR017853">
    <property type="entry name" value="GH"/>
</dbReference>
<gene>
    <name evidence="10" type="ORF">TRFO_20835</name>
</gene>
<feature type="chain" id="PRO_5012791783" description="Beta-amylase" evidence="9">
    <location>
        <begin position="20"/>
        <end position="424"/>
    </location>
</feature>
<evidence type="ECO:0000313" key="10">
    <source>
        <dbReference type="EMBL" id="OHT10032.1"/>
    </source>
</evidence>
<evidence type="ECO:0000256" key="2">
    <source>
        <dbReference type="ARBA" id="ARBA00005652"/>
    </source>
</evidence>
<evidence type="ECO:0000256" key="8">
    <source>
        <dbReference type="RuleBase" id="RU000509"/>
    </source>
</evidence>
<dbReference type="GO" id="GO:0016161">
    <property type="term" value="F:beta-amylase activity"/>
    <property type="evidence" value="ECO:0007669"/>
    <property type="project" value="UniProtKB-EC"/>
</dbReference>